<dbReference type="Pfam" id="PF01395">
    <property type="entry name" value="PBP_GOBP"/>
    <property type="match status" value="1"/>
</dbReference>
<reference evidence="2" key="2">
    <citation type="submission" date="2015-05" db="EMBL/GenBank/DDBJ databases">
        <authorList>
            <person name="Ju Q."/>
            <person name="Li X."/>
            <person name="Jiang X.J."/>
            <person name="Qu M.J."/>
        </authorList>
    </citation>
    <scope>NUCLEOTIDE SEQUENCE</scope>
</reference>
<evidence type="ECO:0000313" key="2">
    <source>
        <dbReference type="EMBL" id="AKI84361.1"/>
    </source>
</evidence>
<dbReference type="GO" id="GO:0005549">
    <property type="term" value="F:odorant binding"/>
    <property type="evidence" value="ECO:0007669"/>
    <property type="project" value="InterPro"/>
</dbReference>
<proteinExistence type="evidence at transcript level"/>
<dbReference type="Gene3D" id="1.10.238.20">
    <property type="entry name" value="Pheromone/general odorant binding protein domain"/>
    <property type="match status" value="1"/>
</dbReference>
<dbReference type="EMBL" id="KR733549">
    <property type="protein sequence ID" value="AKI84361.1"/>
    <property type="molecule type" value="mRNA"/>
</dbReference>
<organism evidence="2">
    <name type="scientific">Holotrichia parallela</name>
    <name type="common">Dark black chafer beetle</name>
    <name type="synonym">Pedinotrichia parallela</name>
    <dbReference type="NCBI Taxonomy" id="93412"/>
    <lineage>
        <taxon>Eukaryota</taxon>
        <taxon>Metazoa</taxon>
        <taxon>Ecdysozoa</taxon>
        <taxon>Arthropoda</taxon>
        <taxon>Hexapoda</taxon>
        <taxon>Insecta</taxon>
        <taxon>Pterygota</taxon>
        <taxon>Neoptera</taxon>
        <taxon>Endopterygota</taxon>
        <taxon>Coleoptera</taxon>
        <taxon>Polyphaga</taxon>
        <taxon>Scarabaeiformia</taxon>
        <taxon>Scarabaeidae</taxon>
        <taxon>Melolonthinae</taxon>
        <taxon>Holotrichia</taxon>
    </lineage>
</organism>
<reference evidence="2" key="1">
    <citation type="journal article" date="2014" name="Arch. Insect Biochem. Physiol.">
        <title>Transcriptome and tissue-specific expression analysis of Obp and Csp genes in the dark black chafer.</title>
        <authorList>
            <person name="Ju Q."/>
            <person name="Li X."/>
            <person name="Jiang X.J."/>
            <person name="Qu M.J."/>
            <person name="Guo X.Q."/>
            <person name="Han Z.J."/>
            <person name="Li F."/>
        </authorList>
    </citation>
    <scope>NUCLEOTIDE SEQUENCE</scope>
</reference>
<dbReference type="PANTHER" id="PTHR21364:SF2">
    <property type="entry name" value="GENERAL ODORANT-BINDING PROTEIN 19A"/>
    <property type="match status" value="1"/>
</dbReference>
<dbReference type="SUPFAM" id="SSF47565">
    <property type="entry name" value="Insect pheromone/odorant-binding proteins"/>
    <property type="match status" value="1"/>
</dbReference>
<dbReference type="PANTHER" id="PTHR21364">
    <property type="entry name" value="GENERAL ODORANT-BINDING PROTEIN 19A"/>
    <property type="match status" value="1"/>
</dbReference>
<accession>A0A0G2YGU2</accession>
<evidence type="ECO:0000256" key="1">
    <source>
        <dbReference type="SAM" id="SignalP"/>
    </source>
</evidence>
<feature type="chain" id="PRO_5005182684" evidence="1">
    <location>
        <begin position="22"/>
        <end position="143"/>
    </location>
</feature>
<sequence>MMKLQLVLVLLLGLCLQVSSAINEAQMKAARKLIRNTCRTKTKISDEQIEDMHKGIWNDDDDVTKCYTHCCMGIMKMQNKHGGFDRELAAKQYPQIPESMRETLVSSLEGCADSGEGLTKKCDISYAFFKCVYFSNPEEYILP</sequence>
<dbReference type="SMART" id="SM00708">
    <property type="entry name" value="PhBP"/>
    <property type="match status" value="1"/>
</dbReference>
<dbReference type="CDD" id="cd23992">
    <property type="entry name" value="PBP_GOBP"/>
    <property type="match status" value="1"/>
</dbReference>
<dbReference type="InterPro" id="IPR006170">
    <property type="entry name" value="PBP/GOBP"/>
</dbReference>
<dbReference type="SMR" id="A0A0G2YGU2"/>
<feature type="signal peptide" evidence="1">
    <location>
        <begin position="1"/>
        <end position="21"/>
    </location>
</feature>
<keyword evidence="1" id="KW-0732">Signal</keyword>
<feature type="non-terminal residue" evidence="2">
    <location>
        <position position="143"/>
    </location>
</feature>
<dbReference type="AlphaFoldDB" id="A0A0G2YGU2"/>
<name>A0A0G2YGU2_HOLPA</name>
<protein>
    <submittedName>
        <fullName evidence="2">OBP3</fullName>
    </submittedName>
</protein>
<dbReference type="InterPro" id="IPR036728">
    <property type="entry name" value="PBP_GOBP_sf"/>
</dbReference>